<evidence type="ECO:0000313" key="2">
    <source>
        <dbReference type="EMBL" id="GFE67099.1"/>
    </source>
</evidence>
<proteinExistence type="predicted"/>
<evidence type="ECO:0000259" key="1">
    <source>
        <dbReference type="Pfam" id="PF21798"/>
    </source>
</evidence>
<protein>
    <recommendedName>
        <fullName evidence="1">DUF6878 domain-containing protein</fullName>
    </recommendedName>
</protein>
<dbReference type="EMBL" id="BLJE01000007">
    <property type="protein sequence ID" value="GFE67099.1"/>
    <property type="molecule type" value="Genomic_DNA"/>
</dbReference>
<dbReference type="InterPro" id="IPR049243">
    <property type="entry name" value="DUF6878"/>
</dbReference>
<gene>
    <name evidence="2" type="ORF">KIN_41730</name>
</gene>
<feature type="domain" description="DUF6878" evidence="1">
    <location>
        <begin position="27"/>
        <end position="62"/>
    </location>
</feature>
<organism evidence="2 3">
    <name type="scientific">Litoreibacter roseus</name>
    <dbReference type="NCBI Taxonomy" id="2601869"/>
    <lineage>
        <taxon>Bacteria</taxon>
        <taxon>Pseudomonadati</taxon>
        <taxon>Pseudomonadota</taxon>
        <taxon>Alphaproteobacteria</taxon>
        <taxon>Rhodobacterales</taxon>
        <taxon>Roseobacteraceae</taxon>
        <taxon>Litoreibacter</taxon>
    </lineage>
</organism>
<comment type="caution">
    <text evidence="2">The sequence shown here is derived from an EMBL/GenBank/DDBJ whole genome shotgun (WGS) entry which is preliminary data.</text>
</comment>
<dbReference type="AlphaFoldDB" id="A0A6N6JNF9"/>
<feature type="domain" description="DUF6878" evidence="1">
    <location>
        <begin position="74"/>
        <end position="128"/>
    </location>
</feature>
<evidence type="ECO:0000313" key="3">
    <source>
        <dbReference type="Proteomes" id="UP000436822"/>
    </source>
</evidence>
<reference evidence="2 3" key="1">
    <citation type="submission" date="2019-12" db="EMBL/GenBank/DDBJ databases">
        <title>Litoreibacter badius sp. nov., a novel bacteriochlorophyll a-containing bacterium in the genus Litoreibacter.</title>
        <authorList>
            <person name="Kanamuro M."/>
            <person name="Takabe Y."/>
            <person name="Mori K."/>
            <person name="Takaichi S."/>
            <person name="Hanada S."/>
        </authorList>
    </citation>
    <scope>NUCLEOTIDE SEQUENCE [LARGE SCALE GENOMIC DNA]</scope>
    <source>
        <strain evidence="2 3">K6</strain>
    </source>
</reference>
<dbReference type="Proteomes" id="UP000436822">
    <property type="component" value="Unassembled WGS sequence"/>
</dbReference>
<name>A0A6N6JNF9_9RHOB</name>
<dbReference type="RefSeq" id="WP_243144997.1">
    <property type="nucleotide sequence ID" value="NZ_BLJE01000007.1"/>
</dbReference>
<accession>A0A6N6JNF9</accession>
<sequence>MPTKPTNAEIISAMEEAQRQRETALKDERARLLVALRAAGATGVTVQYDAYGDSGNVQDMTLEPVGTELSSEDAKALENFGWDQAYSLHPGFENNEGGYGEMTWDITEDRIDLTHHDRFVDHDTTTHEGV</sequence>
<keyword evidence="3" id="KW-1185">Reference proteome</keyword>
<dbReference type="Pfam" id="PF21798">
    <property type="entry name" value="DUF6878"/>
    <property type="match status" value="2"/>
</dbReference>